<dbReference type="SUPFAM" id="SSF52540">
    <property type="entry name" value="P-loop containing nucleoside triphosphate hydrolases"/>
    <property type="match status" value="1"/>
</dbReference>
<feature type="domain" description="AAA+ ATPase" evidence="4">
    <location>
        <begin position="93"/>
        <end position="225"/>
    </location>
</feature>
<dbReference type="Gene3D" id="3.40.50.300">
    <property type="entry name" value="P-loop containing nucleotide triphosphate hydrolases"/>
    <property type="match status" value="1"/>
</dbReference>
<keyword evidence="2" id="KW-0547">Nucleotide-binding</keyword>
<dbReference type="InterPro" id="IPR027417">
    <property type="entry name" value="P-loop_NTPase"/>
</dbReference>
<keyword evidence="6" id="KW-1185">Reference proteome</keyword>
<dbReference type="NCBIfam" id="NF038214">
    <property type="entry name" value="IS21_help_AAA"/>
    <property type="match status" value="1"/>
</dbReference>
<dbReference type="InterPro" id="IPR028350">
    <property type="entry name" value="DNAC/IstB-like"/>
</dbReference>
<dbReference type="SMART" id="SM00382">
    <property type="entry name" value="AAA"/>
    <property type="match status" value="1"/>
</dbReference>
<dbReference type="RefSeq" id="WP_186842143.1">
    <property type="nucleotide sequence ID" value="NZ_WJBC01000008.1"/>
</dbReference>
<dbReference type="InterPro" id="IPR047661">
    <property type="entry name" value="IstB"/>
</dbReference>
<dbReference type="InterPro" id="IPR002611">
    <property type="entry name" value="IstB_ATP-bd"/>
</dbReference>
<dbReference type="PANTHER" id="PTHR30050:SF4">
    <property type="entry name" value="ATP-BINDING PROTEIN RV3427C IN INSERTION SEQUENCE-RELATED"/>
    <property type="match status" value="1"/>
</dbReference>
<evidence type="ECO:0000259" key="4">
    <source>
        <dbReference type="SMART" id="SM00382"/>
    </source>
</evidence>
<dbReference type="CDD" id="cd00009">
    <property type="entry name" value="AAA"/>
    <property type="match status" value="1"/>
</dbReference>
<keyword evidence="3" id="KW-0067">ATP-binding</keyword>
<proteinExistence type="inferred from homology"/>
<accession>A0ABR6WUF9</accession>
<comment type="similarity">
    <text evidence="1">Belongs to the IS21/IS1162 putative ATP-binding protein family.</text>
</comment>
<evidence type="ECO:0000313" key="6">
    <source>
        <dbReference type="Proteomes" id="UP000603234"/>
    </source>
</evidence>
<organism evidence="5 6">
    <name type="scientific">Acetobacterium fimetarium</name>
    <dbReference type="NCBI Taxonomy" id="52691"/>
    <lineage>
        <taxon>Bacteria</taxon>
        <taxon>Bacillati</taxon>
        <taxon>Bacillota</taxon>
        <taxon>Clostridia</taxon>
        <taxon>Eubacteriales</taxon>
        <taxon>Eubacteriaceae</taxon>
        <taxon>Acetobacterium</taxon>
    </lineage>
</organism>
<protein>
    <submittedName>
        <fullName evidence="5">AAA family ATPase</fullName>
    </submittedName>
</protein>
<evidence type="ECO:0000313" key="5">
    <source>
        <dbReference type="EMBL" id="MBC3804259.1"/>
    </source>
</evidence>
<dbReference type="Proteomes" id="UP000603234">
    <property type="component" value="Unassembled WGS sequence"/>
</dbReference>
<evidence type="ECO:0000256" key="2">
    <source>
        <dbReference type="ARBA" id="ARBA00022741"/>
    </source>
</evidence>
<gene>
    <name evidence="5" type="ORF">GH808_07405</name>
</gene>
<dbReference type="PANTHER" id="PTHR30050">
    <property type="entry name" value="CHROMOSOMAL REPLICATION INITIATOR PROTEIN DNAA"/>
    <property type="match status" value="1"/>
</dbReference>
<dbReference type="EMBL" id="WJBC01000008">
    <property type="protein sequence ID" value="MBC3804259.1"/>
    <property type="molecule type" value="Genomic_DNA"/>
</dbReference>
<dbReference type="PIRSF" id="PIRSF003073">
    <property type="entry name" value="DNAC_TnpB_IstB"/>
    <property type="match status" value="1"/>
</dbReference>
<comment type="caution">
    <text evidence="5">The sequence shown here is derived from an EMBL/GenBank/DDBJ whole genome shotgun (WGS) entry which is preliminary data.</text>
</comment>
<evidence type="ECO:0000256" key="1">
    <source>
        <dbReference type="ARBA" id="ARBA00008059"/>
    </source>
</evidence>
<dbReference type="InterPro" id="IPR003593">
    <property type="entry name" value="AAA+_ATPase"/>
</dbReference>
<reference evidence="5 6" key="1">
    <citation type="journal article" date="2020" name="mSystems">
        <title>Defining Genomic and Predicted Metabolic Features of the Acetobacterium Genus.</title>
        <authorList>
            <person name="Ross D.E."/>
            <person name="Marshall C.W."/>
            <person name="Gulliver D."/>
            <person name="May H.D."/>
            <person name="Norman R.S."/>
        </authorList>
    </citation>
    <scope>NUCLEOTIDE SEQUENCE [LARGE SCALE GENOMIC DNA]</scope>
    <source>
        <strain evidence="5 6">DSM 8238</strain>
    </source>
</reference>
<sequence>MLDKEIAECCRKLRLSRNLAELAQTTDGSNHQEYLHQLLSEELRYRNITRTEKLVSSAGFYVINTFEGYRFDEITLPSDLTPERLKSLAFIHEKKNLILYGGTGTGKTMLSTALGVAACRQGIPVKFFRTAALVNKLSEAKTAGTLSAFLKRLNKAEVIILDEYGYVPLDRTGAQLLFEIISDCYERRSIILNTNLEFSRWVNVLYDEQMTAAMLDRLLHHCHLLMFPGPSNRMRESSINELYRSISDNQLKKQ</sequence>
<dbReference type="Pfam" id="PF01695">
    <property type="entry name" value="IstB_IS21"/>
    <property type="match status" value="1"/>
</dbReference>
<evidence type="ECO:0000256" key="3">
    <source>
        <dbReference type="ARBA" id="ARBA00022840"/>
    </source>
</evidence>
<name>A0ABR6WUF9_9FIRM</name>